<dbReference type="GO" id="GO:0005634">
    <property type="term" value="C:nucleus"/>
    <property type="evidence" value="ECO:0007669"/>
    <property type="project" value="UniProtKB-SubCell"/>
</dbReference>
<evidence type="ECO:0000313" key="8">
    <source>
        <dbReference type="Proteomes" id="UP001362999"/>
    </source>
</evidence>
<dbReference type="AlphaFoldDB" id="A0AAV9ZTR7"/>
<dbReference type="SUPFAM" id="SSF53098">
    <property type="entry name" value="Ribonuclease H-like"/>
    <property type="match status" value="1"/>
</dbReference>
<proteinExistence type="predicted"/>
<reference evidence="7 8" key="1">
    <citation type="journal article" date="2024" name="J Genomics">
        <title>Draft genome sequencing and assembly of Favolaschia claudopus CIRM-BRFM 2984 isolated from oak limbs.</title>
        <authorList>
            <person name="Navarro D."/>
            <person name="Drula E."/>
            <person name="Chaduli D."/>
            <person name="Cazenave R."/>
            <person name="Ahrendt S."/>
            <person name="Wang J."/>
            <person name="Lipzen A."/>
            <person name="Daum C."/>
            <person name="Barry K."/>
            <person name="Grigoriev I.V."/>
            <person name="Favel A."/>
            <person name="Rosso M.N."/>
            <person name="Martin F."/>
        </authorList>
    </citation>
    <scope>NUCLEOTIDE SEQUENCE [LARGE SCALE GENOMIC DNA]</scope>
    <source>
        <strain evidence="7 8">CIRM-BRFM 2984</strain>
    </source>
</reference>
<evidence type="ECO:0000256" key="6">
    <source>
        <dbReference type="SAM" id="MobiDB-lite"/>
    </source>
</evidence>
<feature type="compositionally biased region" description="Polar residues" evidence="6">
    <location>
        <begin position="45"/>
        <end position="57"/>
    </location>
</feature>
<feature type="compositionally biased region" description="Basic and acidic residues" evidence="6">
    <location>
        <begin position="770"/>
        <end position="785"/>
    </location>
</feature>
<dbReference type="Proteomes" id="UP001362999">
    <property type="component" value="Unassembled WGS sequence"/>
</dbReference>
<feature type="region of interest" description="Disordered" evidence="6">
    <location>
        <begin position="747"/>
        <end position="796"/>
    </location>
</feature>
<evidence type="ECO:0000256" key="4">
    <source>
        <dbReference type="ARBA" id="ARBA00022833"/>
    </source>
</evidence>
<gene>
    <name evidence="7" type="ORF">R3P38DRAFT_3331540</name>
</gene>
<comment type="subcellular location">
    <subcellularLocation>
        <location evidence="1">Nucleus</location>
    </subcellularLocation>
</comment>
<evidence type="ECO:0000256" key="5">
    <source>
        <dbReference type="ARBA" id="ARBA00023242"/>
    </source>
</evidence>
<dbReference type="InterPro" id="IPR012337">
    <property type="entry name" value="RNaseH-like_sf"/>
</dbReference>
<accession>A0AAV9ZTR7</accession>
<feature type="region of interest" description="Disordered" evidence="6">
    <location>
        <begin position="387"/>
        <end position="429"/>
    </location>
</feature>
<keyword evidence="2" id="KW-0479">Metal-binding</keyword>
<dbReference type="PANTHER" id="PTHR46481:SF10">
    <property type="entry name" value="ZINC FINGER BED DOMAIN-CONTAINING PROTEIN 39"/>
    <property type="match status" value="1"/>
</dbReference>
<feature type="region of interest" description="Disordered" evidence="6">
    <location>
        <begin position="17"/>
        <end position="81"/>
    </location>
</feature>
<keyword evidence="5" id="KW-0539">Nucleus</keyword>
<evidence type="ECO:0000256" key="1">
    <source>
        <dbReference type="ARBA" id="ARBA00004123"/>
    </source>
</evidence>
<evidence type="ECO:0000256" key="2">
    <source>
        <dbReference type="ARBA" id="ARBA00022723"/>
    </source>
</evidence>
<protein>
    <submittedName>
        <fullName evidence="7">Ribonuclease H-like domain-containing protein</fullName>
    </submittedName>
</protein>
<evidence type="ECO:0000256" key="3">
    <source>
        <dbReference type="ARBA" id="ARBA00022771"/>
    </source>
</evidence>
<evidence type="ECO:0000313" key="7">
    <source>
        <dbReference type="EMBL" id="KAK6992141.1"/>
    </source>
</evidence>
<feature type="compositionally biased region" description="Low complexity" evidence="6">
    <location>
        <begin position="22"/>
        <end position="42"/>
    </location>
</feature>
<feature type="compositionally biased region" description="Low complexity" evidence="6">
    <location>
        <begin position="403"/>
        <end position="424"/>
    </location>
</feature>
<organism evidence="7 8">
    <name type="scientific">Favolaschia claudopus</name>
    <dbReference type="NCBI Taxonomy" id="2862362"/>
    <lineage>
        <taxon>Eukaryota</taxon>
        <taxon>Fungi</taxon>
        <taxon>Dikarya</taxon>
        <taxon>Basidiomycota</taxon>
        <taxon>Agaricomycotina</taxon>
        <taxon>Agaricomycetes</taxon>
        <taxon>Agaricomycetidae</taxon>
        <taxon>Agaricales</taxon>
        <taxon>Marasmiineae</taxon>
        <taxon>Mycenaceae</taxon>
        <taxon>Favolaschia</taxon>
    </lineage>
</organism>
<keyword evidence="8" id="KW-1185">Reference proteome</keyword>
<dbReference type="PANTHER" id="PTHR46481">
    <property type="entry name" value="ZINC FINGER BED DOMAIN-CONTAINING PROTEIN 4"/>
    <property type="match status" value="1"/>
</dbReference>
<name>A0AAV9ZTR7_9AGAR</name>
<sequence length="796" mass="88760">MAQLGIGALSHLQLRIRLPGGSNSDSDSDASPRTPEPSSSRRNFTDSPSKNTRSQTKIARDDVPVVQSPPKPRKAKDKDVEKTDKAVWHLTDDEIIAASRKSWKSAVYDHYTVSLERQLDKDSNPHCLIFLFTCRFDPKNHNVQRRKRIQNSQGTSNLARTMKTCCESRKVEVGADSSKGAQQDLHRSVSRYTPAHHRALIALRCAASHRPFNSVTDPLYLEEVELLRPGTNVPSPSTVSRDVRALYEEGSKQVKEYFRDYEGAIHCVVDGWTAPIVASYLGVVIIWFSLGKIHRTILEFIRLKERHTGEYLAEQIAKCFKRFGIDHLLHTLCMDNASNCDSTATSLADDANIPTYRGALSRTRCFPHTVNLIAKAFLSFFFKQPKKKPQPKATAGSKRKRTTATTTTTPAGPTPVPAETSLVPEEADEPVVADVELDEAGVMDEGKAEFDASAIKTVKARAVALAESKWFLHMSKEEETEALLLFPKVAGLARRVHDSSTLQEKFEKLVQANDSASGKVALDRRVPTRWNSDLVCLAAHIQFETPVKQLTSDGLSEYALTPKQWALAKELCEVLVIFEELTRLFSRAEVPLVYEVIPMLEDLEAQLTNISQDASLHTVTRIAALAALEIVGKYYALTDDCEVYRIAIVMCPDKKMEWFNRNDGWVEADRKEADRIVRLRWSESYAPKVSPTTQATVDAPAPPAKLNHLQHQTSSQTFKARVALGSWIGTPLMPSSKDAVQIMEKKLRRGKKTTGEQSVTKKSAKTSKGKGKEKAKEVVEVHDSDVEMGTDNELED</sequence>
<dbReference type="GO" id="GO:0008270">
    <property type="term" value="F:zinc ion binding"/>
    <property type="evidence" value="ECO:0007669"/>
    <property type="project" value="UniProtKB-KW"/>
</dbReference>
<dbReference type="EMBL" id="JAWWNJ010000113">
    <property type="protein sequence ID" value="KAK6992141.1"/>
    <property type="molecule type" value="Genomic_DNA"/>
</dbReference>
<comment type="caution">
    <text evidence="7">The sequence shown here is derived from an EMBL/GenBank/DDBJ whole genome shotgun (WGS) entry which is preliminary data.</text>
</comment>
<dbReference type="InterPro" id="IPR052035">
    <property type="entry name" value="ZnF_BED_domain_contain"/>
</dbReference>
<keyword evidence="4" id="KW-0862">Zinc</keyword>
<feature type="compositionally biased region" description="Acidic residues" evidence="6">
    <location>
        <begin position="786"/>
        <end position="796"/>
    </location>
</feature>
<keyword evidence="3" id="KW-0863">Zinc-finger</keyword>